<name>A0A7W4VST3_9ACTN</name>
<accession>A0A7W4VST3</accession>
<evidence type="ECO:0000256" key="2">
    <source>
        <dbReference type="ARBA" id="ARBA00010742"/>
    </source>
</evidence>
<dbReference type="Pfam" id="PF09084">
    <property type="entry name" value="NMT1"/>
    <property type="match status" value="1"/>
</dbReference>
<dbReference type="Gene3D" id="3.40.190.10">
    <property type="entry name" value="Periplasmic binding protein-like II"/>
    <property type="match status" value="2"/>
</dbReference>
<evidence type="ECO:0000313" key="6">
    <source>
        <dbReference type="EMBL" id="MBB3040724.1"/>
    </source>
</evidence>
<feature type="chain" id="PRO_5039126715" evidence="4">
    <location>
        <begin position="21"/>
        <end position="337"/>
    </location>
</feature>
<dbReference type="GO" id="GO:0042597">
    <property type="term" value="C:periplasmic space"/>
    <property type="evidence" value="ECO:0007669"/>
    <property type="project" value="UniProtKB-SubCell"/>
</dbReference>
<dbReference type="AlphaFoldDB" id="A0A7W4VST3"/>
<keyword evidence="7" id="KW-1185">Reference proteome</keyword>
<keyword evidence="3 4" id="KW-0732">Signal</keyword>
<dbReference type="SUPFAM" id="SSF53850">
    <property type="entry name" value="Periplasmic binding protein-like II"/>
    <property type="match status" value="1"/>
</dbReference>
<dbReference type="InterPro" id="IPR015168">
    <property type="entry name" value="SsuA/THI5"/>
</dbReference>
<protein>
    <submittedName>
        <fullName evidence="6">NitT/TauT family transport system substrate-binding protein</fullName>
    </submittedName>
</protein>
<reference evidence="6 7" key="1">
    <citation type="submission" date="2020-08" db="EMBL/GenBank/DDBJ databases">
        <title>Sequencing the genomes of 1000 actinobacteria strains.</title>
        <authorList>
            <person name="Klenk H.-P."/>
        </authorList>
    </citation>
    <scope>NUCLEOTIDE SEQUENCE [LARGE SCALE GENOMIC DNA]</scope>
    <source>
        <strain evidence="6 7">DSM 105498</strain>
    </source>
</reference>
<gene>
    <name evidence="6" type="ORF">FHU40_000525</name>
</gene>
<feature type="signal peptide" evidence="4">
    <location>
        <begin position="1"/>
        <end position="20"/>
    </location>
</feature>
<comment type="caution">
    <text evidence="6">The sequence shown here is derived from an EMBL/GenBank/DDBJ whole genome shotgun (WGS) entry which is preliminary data.</text>
</comment>
<evidence type="ECO:0000259" key="5">
    <source>
        <dbReference type="Pfam" id="PF09084"/>
    </source>
</evidence>
<evidence type="ECO:0000256" key="4">
    <source>
        <dbReference type="SAM" id="SignalP"/>
    </source>
</evidence>
<dbReference type="Proteomes" id="UP000589626">
    <property type="component" value="Unassembled WGS sequence"/>
</dbReference>
<comment type="similarity">
    <text evidence="2">Belongs to the bacterial solute-binding protein SsuA/TauA family.</text>
</comment>
<dbReference type="EMBL" id="JACHWR010000001">
    <property type="protein sequence ID" value="MBB3040724.1"/>
    <property type="molecule type" value="Genomic_DNA"/>
</dbReference>
<dbReference type="PANTHER" id="PTHR30024:SF47">
    <property type="entry name" value="TAURINE-BINDING PERIPLASMIC PROTEIN"/>
    <property type="match status" value="1"/>
</dbReference>
<evidence type="ECO:0000313" key="7">
    <source>
        <dbReference type="Proteomes" id="UP000589626"/>
    </source>
</evidence>
<dbReference type="PROSITE" id="PS51257">
    <property type="entry name" value="PROKAR_LIPOPROTEIN"/>
    <property type="match status" value="1"/>
</dbReference>
<organism evidence="6 7">
    <name type="scientific">Nocardioides soli</name>
    <dbReference type="NCBI Taxonomy" id="1036020"/>
    <lineage>
        <taxon>Bacteria</taxon>
        <taxon>Bacillati</taxon>
        <taxon>Actinomycetota</taxon>
        <taxon>Actinomycetes</taxon>
        <taxon>Propionibacteriales</taxon>
        <taxon>Nocardioidaceae</taxon>
        <taxon>Nocardioides</taxon>
    </lineage>
</organism>
<sequence>MKRHGALPRGIRGGSIAALAATLLFAAGCGGGGSDGGGSTDQSLKVSSLGYCSEIPLWWAKDKGLFADHGLDVELVEAGGGGSTTIAAAVGGSVDVAFTAPGEVIQAIQGGTPLTWIATAYGFPTDEKAATSGAMVKEDSDVERFSDLEGKTVALTAVGGVSEATVAGAIRADGGDPSSVKWVALPGGQLLQAVLSGKVDVAQTPLPVESMEGLRNIGSPHTLVTGGVSMPFAGYAQTTDFYESHQEQSEAFFDALTEAGEQLNDPANAEEMYDVMSSHCGQTVEALKQTPMNPIMADVNMPGLEKYVDILVEGSVVQEDTLPDLTVMVAPFAQSGS</sequence>
<dbReference type="RefSeq" id="WP_183590721.1">
    <property type="nucleotide sequence ID" value="NZ_JACHWR010000001.1"/>
</dbReference>
<evidence type="ECO:0000256" key="3">
    <source>
        <dbReference type="ARBA" id="ARBA00022729"/>
    </source>
</evidence>
<comment type="subcellular location">
    <subcellularLocation>
        <location evidence="1">Periplasm</location>
    </subcellularLocation>
</comment>
<proteinExistence type="inferred from homology"/>
<feature type="domain" description="SsuA/THI5-like" evidence="5">
    <location>
        <begin position="55"/>
        <end position="261"/>
    </location>
</feature>
<dbReference type="PANTHER" id="PTHR30024">
    <property type="entry name" value="ALIPHATIC SULFONATES-BINDING PROTEIN-RELATED"/>
    <property type="match status" value="1"/>
</dbReference>
<evidence type="ECO:0000256" key="1">
    <source>
        <dbReference type="ARBA" id="ARBA00004418"/>
    </source>
</evidence>